<name>A0A2A5ICN4_BACPU</name>
<protein>
    <submittedName>
        <fullName evidence="1">Phage head-tail adapter protein</fullName>
    </submittedName>
</protein>
<dbReference type="AlphaFoldDB" id="A0A2A5ICN4"/>
<dbReference type="EMBL" id="NKHG01000255">
    <property type="protein sequence ID" value="PCK14769.1"/>
    <property type="molecule type" value="Genomic_DNA"/>
</dbReference>
<evidence type="ECO:0000313" key="2">
    <source>
        <dbReference type="Proteomes" id="UP000228754"/>
    </source>
</evidence>
<dbReference type="Proteomes" id="UP000228754">
    <property type="component" value="Unassembled WGS sequence"/>
</dbReference>
<accession>A0A2A5ICN4</accession>
<gene>
    <name evidence="1" type="ORF">CEY02_21110</name>
</gene>
<dbReference type="InterPro" id="IPR038666">
    <property type="entry name" value="SSP1_head-tail_sf"/>
</dbReference>
<dbReference type="OrthoDB" id="9808209at2"/>
<organism evidence="1 2">
    <name type="scientific">Bacillus pumilus</name>
    <name type="common">Bacillus mesentericus</name>
    <dbReference type="NCBI Taxonomy" id="1408"/>
    <lineage>
        <taxon>Bacteria</taxon>
        <taxon>Bacillati</taxon>
        <taxon>Bacillota</taxon>
        <taxon>Bacilli</taxon>
        <taxon>Bacillales</taxon>
        <taxon>Bacillaceae</taxon>
        <taxon>Bacillus</taxon>
    </lineage>
</organism>
<dbReference type="Pfam" id="PF05521">
    <property type="entry name" value="Phage_HCP"/>
    <property type="match status" value="1"/>
</dbReference>
<comment type="caution">
    <text evidence="1">The sequence shown here is derived from an EMBL/GenBank/DDBJ whole genome shotgun (WGS) entry which is preliminary data.</text>
</comment>
<evidence type="ECO:0000313" key="1">
    <source>
        <dbReference type="EMBL" id="PCK14769.1"/>
    </source>
</evidence>
<dbReference type="NCBIfam" id="TIGR01563">
    <property type="entry name" value="gp16_SPP1"/>
    <property type="match status" value="1"/>
</dbReference>
<dbReference type="Gene3D" id="2.40.10.270">
    <property type="entry name" value="Bacteriophage SPP1 head-tail adaptor protein"/>
    <property type="match status" value="1"/>
</dbReference>
<reference evidence="1 2" key="1">
    <citation type="submission" date="2017-06" db="EMBL/GenBank/DDBJ databases">
        <title>Draft Genome Sequence of Bacillus sp Strain 36R Isolated from saline sediment at Atanasia, Sonora, Mexico.</title>
        <authorList>
            <person name="Sanchez Diaz R."/>
            <person name="Quiroz Macias M.E."/>
            <person name="Ibarra Gamez J.C."/>
            <person name="Enciso Ibarra J."/>
            <person name="Gomez Gil B."/>
            <person name="Galaviz Silva L."/>
        </authorList>
    </citation>
    <scope>NUCLEOTIDE SEQUENCE [LARGE SCALE GENOMIC DNA]</scope>
    <source>
        <strain evidence="1 2">36R_ATNSAL</strain>
    </source>
</reference>
<dbReference type="InterPro" id="IPR008767">
    <property type="entry name" value="Phage_SPP1_head-tail_adaptor"/>
</dbReference>
<proteinExistence type="predicted"/>
<sequence>MLNDMRHRIKFQQKKEKSRLPVDGDSGWETVIECWAKAEGLKGAEYYAAAAIQKEHTIKFTIRHREDIDEHMRLLFKGKTYEIESITPNYSRLHFLTIRARAKAAK</sequence>